<gene>
    <name evidence="1" type="ORF">P378_11105</name>
</gene>
<comment type="caution">
    <text evidence="1">The sequence shown here is derived from an EMBL/GenBank/DDBJ whole genome shotgun (WGS) entry which is preliminary data.</text>
</comment>
<evidence type="ECO:0000313" key="2">
    <source>
        <dbReference type="Proteomes" id="UP000222564"/>
    </source>
</evidence>
<organism evidence="1 2">
    <name type="scientific">Desulforamulus profundi</name>
    <dbReference type="NCBI Taxonomy" id="1383067"/>
    <lineage>
        <taxon>Bacteria</taxon>
        <taxon>Bacillati</taxon>
        <taxon>Bacillota</taxon>
        <taxon>Clostridia</taxon>
        <taxon>Eubacteriales</taxon>
        <taxon>Peptococcaceae</taxon>
        <taxon>Desulforamulus</taxon>
    </lineage>
</organism>
<protein>
    <submittedName>
        <fullName evidence="1">Uncharacterized protein</fullName>
    </submittedName>
</protein>
<keyword evidence="2" id="KW-1185">Reference proteome</keyword>
<evidence type="ECO:0000313" key="1">
    <source>
        <dbReference type="EMBL" id="PHJ38372.1"/>
    </source>
</evidence>
<sequence>MMGRPVLKHPLYHTDLDVMKTVDPIIQFWLSKIPDNEKRVH</sequence>
<reference evidence="1 2" key="1">
    <citation type="submission" date="2013-09" db="EMBL/GenBank/DDBJ databases">
        <title>Biodegradation of hydrocarbons in the deep terrestrial subsurface : characterization of a microbial consortium composed of two Desulfotomaculum species originating from a deep geological formation.</title>
        <authorList>
            <person name="Aullo T."/>
            <person name="Berlendis S."/>
            <person name="Lascourreges J.-F."/>
            <person name="Dessort D."/>
            <person name="Saint-Laurent S."/>
            <person name="Schraauwers B."/>
            <person name="Mas J."/>
            <person name="Magot M."/>
            <person name="Ranchou-Peyruse A."/>
        </authorList>
    </citation>
    <scope>NUCLEOTIDE SEQUENCE [LARGE SCALE GENOMIC DNA]</scope>
    <source>
        <strain evidence="1 2">Bs107</strain>
    </source>
</reference>
<dbReference type="Proteomes" id="UP000222564">
    <property type="component" value="Unassembled WGS sequence"/>
</dbReference>
<dbReference type="EMBL" id="AWQQ01000054">
    <property type="protein sequence ID" value="PHJ38372.1"/>
    <property type="molecule type" value="Genomic_DNA"/>
</dbReference>
<dbReference type="AlphaFoldDB" id="A0A2C6MFB1"/>
<accession>A0A2C6MFB1</accession>
<proteinExistence type="predicted"/>
<name>A0A2C6MFB1_9FIRM</name>